<evidence type="ECO:0000313" key="2">
    <source>
        <dbReference type="EMBL" id="MYD90764.1"/>
    </source>
</evidence>
<dbReference type="PANTHER" id="PTHR43649">
    <property type="entry name" value="ARABINOSE-BINDING PROTEIN-RELATED"/>
    <property type="match status" value="1"/>
</dbReference>
<feature type="chain" id="PRO_5025453607" evidence="1">
    <location>
        <begin position="25"/>
        <end position="491"/>
    </location>
</feature>
<sequence>MATKLSRRTFLQGLSGAAALAGLAACVQPAGPQGDDMDAARQTIELYVGGTFQPEVARGEGLDHLHEARNLADEWEAEHSEYALDFVAGPGGEGIEQWVKSLQAAGTMPDILNAVDNWLNRDIGTDYWVIIDDYAEEPNHYIPDGELGHDRWRDAFIAGFDARNRMIDSHYYGVPQAINGVQIFCNLDILEASGVDFESEIIDPRWTFDDMLEISQRIADAGHTPWSLAWNVPYWNWIQTTSLSGFLKSTGKWSVLDTNNDDFVTSIERFKAIDRGDWTADSVEFRAMHQMAQDWTQYWSEGFLGLTSAEMSALFARGEAAFWWSTSNSYPVVQNDPLREFDFAIARFPLCFDRMATIGQGGPTQYPGGAYNTIAMTATATRNGTLDPCVDFMKLFTSCEGQGRLSREHGGVVPAVFCAQGRPELEQFKPDVGETFLLTIHMRSMHFDYGETYWRITSEWLGGTLSYDEAMAKFQPVMEQFAKDAIERAEA</sequence>
<feature type="signal peptide" evidence="1">
    <location>
        <begin position="1"/>
        <end position="24"/>
    </location>
</feature>
<dbReference type="NCBIfam" id="TIGR01409">
    <property type="entry name" value="TAT_signal_seq"/>
    <property type="match status" value="1"/>
</dbReference>
<organism evidence="2">
    <name type="scientific">Caldilineaceae bacterium SB0662_bin_9</name>
    <dbReference type="NCBI Taxonomy" id="2605258"/>
    <lineage>
        <taxon>Bacteria</taxon>
        <taxon>Bacillati</taxon>
        <taxon>Chloroflexota</taxon>
        <taxon>Caldilineae</taxon>
        <taxon>Caldilineales</taxon>
        <taxon>Caldilineaceae</taxon>
    </lineage>
</organism>
<name>A0A6B1DWN5_9CHLR</name>
<proteinExistence type="predicted"/>
<reference evidence="2" key="1">
    <citation type="submission" date="2019-09" db="EMBL/GenBank/DDBJ databases">
        <title>Characterisation of the sponge microbiome using genome-centric metagenomics.</title>
        <authorList>
            <person name="Engelberts J.P."/>
            <person name="Robbins S.J."/>
            <person name="De Goeij J.M."/>
            <person name="Aranda M."/>
            <person name="Bell S.C."/>
            <person name="Webster N.S."/>
        </authorList>
    </citation>
    <scope>NUCLEOTIDE SEQUENCE</scope>
    <source>
        <strain evidence="2">SB0662_bin_9</strain>
    </source>
</reference>
<dbReference type="InterPro" id="IPR019546">
    <property type="entry name" value="TAT_signal_bac_arc"/>
</dbReference>
<keyword evidence="1" id="KW-0732">Signal</keyword>
<gene>
    <name evidence="2" type="ORF">F4Y08_10585</name>
</gene>
<comment type="caution">
    <text evidence="2">The sequence shown here is derived from an EMBL/GenBank/DDBJ whole genome shotgun (WGS) entry which is preliminary data.</text>
</comment>
<dbReference type="AlphaFoldDB" id="A0A6B1DWN5"/>
<dbReference type="SUPFAM" id="SSF53850">
    <property type="entry name" value="Periplasmic binding protein-like II"/>
    <property type="match status" value="1"/>
</dbReference>
<evidence type="ECO:0000256" key="1">
    <source>
        <dbReference type="SAM" id="SignalP"/>
    </source>
</evidence>
<dbReference type="Gene3D" id="3.40.190.10">
    <property type="entry name" value="Periplasmic binding protein-like II"/>
    <property type="match status" value="1"/>
</dbReference>
<dbReference type="Pfam" id="PF01547">
    <property type="entry name" value="SBP_bac_1"/>
    <property type="match status" value="1"/>
</dbReference>
<dbReference type="InterPro" id="IPR006059">
    <property type="entry name" value="SBP"/>
</dbReference>
<dbReference type="PANTHER" id="PTHR43649:SF12">
    <property type="entry name" value="DIACETYLCHITOBIOSE BINDING PROTEIN DASA"/>
    <property type="match status" value="1"/>
</dbReference>
<dbReference type="InterPro" id="IPR006311">
    <property type="entry name" value="TAT_signal"/>
</dbReference>
<dbReference type="InterPro" id="IPR050490">
    <property type="entry name" value="Bact_solute-bd_prot1"/>
</dbReference>
<dbReference type="PROSITE" id="PS51318">
    <property type="entry name" value="TAT"/>
    <property type="match status" value="1"/>
</dbReference>
<dbReference type="EMBL" id="VXPY01000077">
    <property type="protein sequence ID" value="MYD90764.1"/>
    <property type="molecule type" value="Genomic_DNA"/>
</dbReference>
<dbReference type="PROSITE" id="PS51257">
    <property type="entry name" value="PROKAR_LIPOPROTEIN"/>
    <property type="match status" value="1"/>
</dbReference>
<protein>
    <submittedName>
        <fullName evidence="2">Carbohydrate ABC transporter substrate-binding protein</fullName>
    </submittedName>
</protein>
<accession>A0A6B1DWN5</accession>